<dbReference type="GO" id="GO:0005912">
    <property type="term" value="C:adherens junction"/>
    <property type="evidence" value="ECO:0007669"/>
    <property type="project" value="TreeGrafter"/>
</dbReference>
<dbReference type="GO" id="GO:0005938">
    <property type="term" value="C:cell cortex"/>
    <property type="evidence" value="ECO:0007669"/>
    <property type="project" value="TreeGrafter"/>
</dbReference>
<dbReference type="AlphaFoldDB" id="A0A9N7VGK9"/>
<organism evidence="3 4">
    <name type="scientific">Pleuronectes platessa</name>
    <name type="common">European plaice</name>
    <dbReference type="NCBI Taxonomy" id="8262"/>
    <lineage>
        <taxon>Eukaryota</taxon>
        <taxon>Metazoa</taxon>
        <taxon>Chordata</taxon>
        <taxon>Craniata</taxon>
        <taxon>Vertebrata</taxon>
        <taxon>Euteleostomi</taxon>
        <taxon>Actinopterygii</taxon>
        <taxon>Neopterygii</taxon>
        <taxon>Teleostei</taxon>
        <taxon>Neoteleostei</taxon>
        <taxon>Acanthomorphata</taxon>
        <taxon>Carangaria</taxon>
        <taxon>Pleuronectiformes</taxon>
        <taxon>Pleuronectoidei</taxon>
        <taxon>Pleuronectidae</taxon>
        <taxon>Pleuronectes</taxon>
    </lineage>
</organism>
<dbReference type="Gene3D" id="2.30.42.10">
    <property type="match status" value="1"/>
</dbReference>
<sequence>PDRIREILGETVPGITVVSLLLIPSVTVSVSLVCHPWVEEESRSRKEGLFQEDECIGQDQQHQPHGQERLARVPGSLRQQCSSQVVRLKYVPPPTGNTPKGRSESPLLKKSPALSSLVANKRGGRRLRIDLKKGSEGLGFTVVTRDSSVHGPGPILVKNILTRGAAVKDGRLQSGDRILEVNGVDITGVGQEELVCMLRGTRQGESVGLVVLRPEEMFLPREMSFSTHAWLNSTAPGPALMTEDVTCGPSKPLQQYFYFVV</sequence>
<dbReference type="GO" id="GO:0007155">
    <property type="term" value="P:cell adhesion"/>
    <property type="evidence" value="ECO:0007669"/>
    <property type="project" value="TreeGrafter"/>
</dbReference>
<dbReference type="GO" id="GO:0051660">
    <property type="term" value="P:establishment of centrosome localization"/>
    <property type="evidence" value="ECO:0007669"/>
    <property type="project" value="TreeGrafter"/>
</dbReference>
<dbReference type="GO" id="GO:0030010">
    <property type="term" value="P:establishment of cell polarity"/>
    <property type="evidence" value="ECO:0007669"/>
    <property type="project" value="TreeGrafter"/>
</dbReference>
<dbReference type="Pfam" id="PF00595">
    <property type="entry name" value="PDZ"/>
    <property type="match status" value="1"/>
</dbReference>
<comment type="caution">
    <text evidence="3">The sequence shown here is derived from an EMBL/GenBank/DDBJ whole genome shotgun (WGS) entry which is preliminary data.</text>
</comment>
<dbReference type="FunFam" id="2.30.42.10:FF:000011">
    <property type="entry name" value="partitioning defective 3 homolog isoform X1"/>
    <property type="match status" value="1"/>
</dbReference>
<evidence type="ECO:0000256" key="1">
    <source>
        <dbReference type="SAM" id="MobiDB-lite"/>
    </source>
</evidence>
<dbReference type="GO" id="GO:0000226">
    <property type="term" value="P:microtubule cytoskeleton organization"/>
    <property type="evidence" value="ECO:0007669"/>
    <property type="project" value="TreeGrafter"/>
</dbReference>
<dbReference type="PANTHER" id="PTHR16484:SF4">
    <property type="entry name" value="PARTITIONING DEFECTIVE 3 HOMOLOG B"/>
    <property type="match status" value="1"/>
</dbReference>
<dbReference type="InterPro" id="IPR001478">
    <property type="entry name" value="PDZ"/>
</dbReference>
<dbReference type="GO" id="GO:0045197">
    <property type="term" value="P:establishment or maintenance of epithelial cell apical/basal polarity"/>
    <property type="evidence" value="ECO:0007669"/>
    <property type="project" value="TreeGrafter"/>
</dbReference>
<dbReference type="PROSITE" id="PS50106">
    <property type="entry name" value="PDZ"/>
    <property type="match status" value="1"/>
</dbReference>
<dbReference type="Proteomes" id="UP001153269">
    <property type="component" value="Unassembled WGS sequence"/>
</dbReference>
<dbReference type="GO" id="GO:0016324">
    <property type="term" value="C:apical plasma membrane"/>
    <property type="evidence" value="ECO:0007669"/>
    <property type="project" value="TreeGrafter"/>
</dbReference>
<dbReference type="GO" id="GO:0008104">
    <property type="term" value="P:intracellular protein localization"/>
    <property type="evidence" value="ECO:0007669"/>
    <property type="project" value="TreeGrafter"/>
</dbReference>
<feature type="region of interest" description="Disordered" evidence="1">
    <location>
        <begin position="90"/>
        <end position="109"/>
    </location>
</feature>
<dbReference type="InterPro" id="IPR052213">
    <property type="entry name" value="PAR3"/>
</dbReference>
<gene>
    <name evidence="3" type="ORF">PLEPLA_LOCUS36951</name>
</gene>
<evidence type="ECO:0000313" key="3">
    <source>
        <dbReference type="EMBL" id="CAB1449270.1"/>
    </source>
</evidence>
<dbReference type="SMART" id="SM00228">
    <property type="entry name" value="PDZ"/>
    <property type="match status" value="1"/>
</dbReference>
<dbReference type="PANTHER" id="PTHR16484">
    <property type="entry name" value="PARTITIONING DEFECTIVE 3 RELATED"/>
    <property type="match status" value="1"/>
</dbReference>
<feature type="domain" description="PDZ" evidence="2">
    <location>
        <begin position="128"/>
        <end position="201"/>
    </location>
</feature>
<evidence type="ECO:0000259" key="2">
    <source>
        <dbReference type="PROSITE" id="PS50106"/>
    </source>
</evidence>
<dbReference type="GO" id="GO:0043296">
    <property type="term" value="C:apical junction complex"/>
    <property type="evidence" value="ECO:0007669"/>
    <property type="project" value="TreeGrafter"/>
</dbReference>
<keyword evidence="4" id="KW-1185">Reference proteome</keyword>
<feature type="non-terminal residue" evidence="3">
    <location>
        <position position="1"/>
    </location>
</feature>
<accession>A0A9N7VGK9</accession>
<dbReference type="CDD" id="cd23058">
    <property type="entry name" value="PDZ2_Par3-like"/>
    <property type="match status" value="1"/>
</dbReference>
<dbReference type="InterPro" id="IPR036034">
    <property type="entry name" value="PDZ_sf"/>
</dbReference>
<dbReference type="GO" id="GO:0035091">
    <property type="term" value="F:phosphatidylinositol binding"/>
    <property type="evidence" value="ECO:0007669"/>
    <property type="project" value="TreeGrafter"/>
</dbReference>
<name>A0A9N7VGK9_PLEPL</name>
<reference evidence="3" key="1">
    <citation type="submission" date="2020-03" db="EMBL/GenBank/DDBJ databases">
        <authorList>
            <person name="Weist P."/>
        </authorList>
    </citation>
    <scope>NUCLEOTIDE SEQUENCE</scope>
</reference>
<dbReference type="EMBL" id="CADEAL010004009">
    <property type="protein sequence ID" value="CAB1449270.1"/>
    <property type="molecule type" value="Genomic_DNA"/>
</dbReference>
<protein>
    <recommendedName>
        <fullName evidence="2">PDZ domain-containing protein</fullName>
    </recommendedName>
</protein>
<dbReference type="SUPFAM" id="SSF50156">
    <property type="entry name" value="PDZ domain-like"/>
    <property type="match status" value="1"/>
</dbReference>
<evidence type="ECO:0000313" key="4">
    <source>
        <dbReference type="Proteomes" id="UP001153269"/>
    </source>
</evidence>
<proteinExistence type="predicted"/>